<reference evidence="1 2" key="1">
    <citation type="journal article" date="2019" name="Nat. Ecol. Evol.">
        <title>Megaphylogeny resolves global patterns of mushroom evolution.</title>
        <authorList>
            <person name="Varga T."/>
            <person name="Krizsan K."/>
            <person name="Foldi C."/>
            <person name="Dima B."/>
            <person name="Sanchez-Garcia M."/>
            <person name="Sanchez-Ramirez S."/>
            <person name="Szollosi G.J."/>
            <person name="Szarkandi J.G."/>
            <person name="Papp V."/>
            <person name="Albert L."/>
            <person name="Andreopoulos W."/>
            <person name="Angelini C."/>
            <person name="Antonin V."/>
            <person name="Barry K.W."/>
            <person name="Bougher N.L."/>
            <person name="Buchanan P."/>
            <person name="Buyck B."/>
            <person name="Bense V."/>
            <person name="Catcheside P."/>
            <person name="Chovatia M."/>
            <person name="Cooper J."/>
            <person name="Damon W."/>
            <person name="Desjardin D."/>
            <person name="Finy P."/>
            <person name="Geml J."/>
            <person name="Haridas S."/>
            <person name="Hughes K."/>
            <person name="Justo A."/>
            <person name="Karasinski D."/>
            <person name="Kautmanova I."/>
            <person name="Kiss B."/>
            <person name="Kocsube S."/>
            <person name="Kotiranta H."/>
            <person name="LaButti K.M."/>
            <person name="Lechner B.E."/>
            <person name="Liimatainen K."/>
            <person name="Lipzen A."/>
            <person name="Lukacs Z."/>
            <person name="Mihaltcheva S."/>
            <person name="Morgado L.N."/>
            <person name="Niskanen T."/>
            <person name="Noordeloos M.E."/>
            <person name="Ohm R.A."/>
            <person name="Ortiz-Santana B."/>
            <person name="Ovrebo C."/>
            <person name="Racz N."/>
            <person name="Riley R."/>
            <person name="Savchenko A."/>
            <person name="Shiryaev A."/>
            <person name="Soop K."/>
            <person name="Spirin V."/>
            <person name="Szebenyi C."/>
            <person name="Tomsovsky M."/>
            <person name="Tulloss R.E."/>
            <person name="Uehling J."/>
            <person name="Grigoriev I.V."/>
            <person name="Vagvolgyi C."/>
            <person name="Papp T."/>
            <person name="Martin F.M."/>
            <person name="Miettinen O."/>
            <person name="Hibbett D.S."/>
            <person name="Nagy L.G."/>
        </authorList>
    </citation>
    <scope>NUCLEOTIDE SEQUENCE [LARGE SCALE GENOMIC DNA]</scope>
    <source>
        <strain evidence="1 2">CBS 166.37</strain>
    </source>
</reference>
<proteinExistence type="predicted"/>
<sequence length="87" mass="10118">MDSIFTDRLGTNYVPSDGEIDEIKRYLSVPKAQLRELENEIMQIQTILEDLMRKRDTILATIEGHHALISPARRLPHDVVQEIFLRC</sequence>
<dbReference type="AlphaFoldDB" id="A0A5C3LV28"/>
<evidence type="ECO:0000313" key="2">
    <source>
        <dbReference type="Proteomes" id="UP000308652"/>
    </source>
</evidence>
<dbReference type="EMBL" id="ML213612">
    <property type="protein sequence ID" value="TFK36672.1"/>
    <property type="molecule type" value="Genomic_DNA"/>
</dbReference>
<accession>A0A5C3LV28</accession>
<evidence type="ECO:0000313" key="1">
    <source>
        <dbReference type="EMBL" id="TFK36672.1"/>
    </source>
</evidence>
<gene>
    <name evidence="1" type="ORF">BDQ12DRAFT_754779</name>
</gene>
<protein>
    <submittedName>
        <fullName evidence="1">Uncharacterized protein</fullName>
    </submittedName>
</protein>
<name>A0A5C3LV28_9AGAR</name>
<dbReference type="OrthoDB" id="3365698at2759"/>
<organism evidence="1 2">
    <name type="scientific">Crucibulum laeve</name>
    <dbReference type="NCBI Taxonomy" id="68775"/>
    <lineage>
        <taxon>Eukaryota</taxon>
        <taxon>Fungi</taxon>
        <taxon>Dikarya</taxon>
        <taxon>Basidiomycota</taxon>
        <taxon>Agaricomycotina</taxon>
        <taxon>Agaricomycetes</taxon>
        <taxon>Agaricomycetidae</taxon>
        <taxon>Agaricales</taxon>
        <taxon>Agaricineae</taxon>
        <taxon>Nidulariaceae</taxon>
        <taxon>Crucibulum</taxon>
    </lineage>
</organism>
<dbReference type="Proteomes" id="UP000308652">
    <property type="component" value="Unassembled WGS sequence"/>
</dbReference>
<keyword evidence="2" id="KW-1185">Reference proteome</keyword>